<dbReference type="HOGENOM" id="CLU_2830818_0_0_1"/>
<dbReference type="GeneID" id="19143246"/>
<accession>W6YEX7</accession>
<evidence type="ECO:0000313" key="3">
    <source>
        <dbReference type="Proteomes" id="UP000053841"/>
    </source>
</evidence>
<name>W6YEX7_COCC2</name>
<organism evidence="2 3">
    <name type="scientific">Cochliobolus carbonum (strain 26-R-13)</name>
    <name type="common">Maize leaf spot fungus</name>
    <name type="synonym">Bipolaris zeicola</name>
    <dbReference type="NCBI Taxonomy" id="930089"/>
    <lineage>
        <taxon>Eukaryota</taxon>
        <taxon>Fungi</taxon>
        <taxon>Dikarya</taxon>
        <taxon>Ascomycota</taxon>
        <taxon>Pezizomycotina</taxon>
        <taxon>Dothideomycetes</taxon>
        <taxon>Pleosporomycetidae</taxon>
        <taxon>Pleosporales</taxon>
        <taxon>Pleosporineae</taxon>
        <taxon>Pleosporaceae</taxon>
        <taxon>Bipolaris</taxon>
    </lineage>
</organism>
<gene>
    <name evidence="2" type="ORF">COCCADRAFT_105663</name>
</gene>
<keyword evidence="3" id="KW-1185">Reference proteome</keyword>
<feature type="region of interest" description="Disordered" evidence="1">
    <location>
        <begin position="1"/>
        <end position="30"/>
    </location>
</feature>
<dbReference type="KEGG" id="bze:COCCADRAFT_105663"/>
<dbReference type="AlphaFoldDB" id="W6YEX7"/>
<protein>
    <submittedName>
        <fullName evidence="2">Uncharacterized protein</fullName>
    </submittedName>
</protein>
<dbReference type="RefSeq" id="XP_007715933.1">
    <property type="nucleotide sequence ID" value="XM_007717743.1"/>
</dbReference>
<dbReference type="EMBL" id="KI964730">
    <property type="protein sequence ID" value="EUC29776.1"/>
    <property type="molecule type" value="Genomic_DNA"/>
</dbReference>
<evidence type="ECO:0000313" key="2">
    <source>
        <dbReference type="EMBL" id="EUC29776.1"/>
    </source>
</evidence>
<sequence>MCTNPSLITPVPKKRLSDCSQPPLLQPRRPNYPDSLDSLQSCSVAVCGLLLVGLAIPSKEKAYLPG</sequence>
<reference evidence="2 3" key="1">
    <citation type="journal article" date="2013" name="PLoS Genet.">
        <title>Comparative genome structure, secondary metabolite, and effector coding capacity across Cochliobolus pathogens.</title>
        <authorList>
            <person name="Condon B.J."/>
            <person name="Leng Y."/>
            <person name="Wu D."/>
            <person name="Bushley K.E."/>
            <person name="Ohm R.A."/>
            <person name="Otillar R."/>
            <person name="Martin J."/>
            <person name="Schackwitz W."/>
            <person name="Grimwood J."/>
            <person name="MohdZainudin N."/>
            <person name="Xue C."/>
            <person name="Wang R."/>
            <person name="Manning V.A."/>
            <person name="Dhillon B."/>
            <person name="Tu Z.J."/>
            <person name="Steffenson B.J."/>
            <person name="Salamov A."/>
            <person name="Sun H."/>
            <person name="Lowry S."/>
            <person name="LaButti K."/>
            <person name="Han J."/>
            <person name="Copeland A."/>
            <person name="Lindquist E."/>
            <person name="Barry K."/>
            <person name="Schmutz J."/>
            <person name="Baker S.E."/>
            <person name="Ciuffetti L.M."/>
            <person name="Grigoriev I.V."/>
            <person name="Zhong S."/>
            <person name="Turgeon B.G."/>
        </authorList>
    </citation>
    <scope>NUCLEOTIDE SEQUENCE [LARGE SCALE GENOMIC DNA]</scope>
    <source>
        <strain evidence="2 3">26-R-13</strain>
    </source>
</reference>
<evidence type="ECO:0000256" key="1">
    <source>
        <dbReference type="SAM" id="MobiDB-lite"/>
    </source>
</evidence>
<proteinExistence type="predicted"/>
<dbReference type="Proteomes" id="UP000053841">
    <property type="component" value="Unassembled WGS sequence"/>
</dbReference>